<dbReference type="InterPro" id="IPR029058">
    <property type="entry name" value="AB_hydrolase_fold"/>
</dbReference>
<proteinExistence type="inferred from homology"/>
<feature type="active site" description="Charge relay system" evidence="7">
    <location>
        <position position="278"/>
    </location>
</feature>
<comment type="function">
    <text evidence="1 8">Serine hydrolase involved in the detoxification of formaldehyde.</text>
</comment>
<evidence type="ECO:0000313" key="9">
    <source>
        <dbReference type="Proteomes" id="UP000504634"/>
    </source>
</evidence>
<dbReference type="InterPro" id="IPR000801">
    <property type="entry name" value="Esterase-like"/>
</dbReference>
<evidence type="ECO:0000256" key="6">
    <source>
        <dbReference type="ARBA" id="ARBA00022801"/>
    </source>
</evidence>
<organism evidence="9 10">
    <name type="scientific">Drosophila lebanonensis</name>
    <name type="common">Fruit fly</name>
    <name type="synonym">Scaptodrosophila lebanonensis</name>
    <dbReference type="NCBI Taxonomy" id="7225"/>
    <lineage>
        <taxon>Eukaryota</taxon>
        <taxon>Metazoa</taxon>
        <taxon>Ecdysozoa</taxon>
        <taxon>Arthropoda</taxon>
        <taxon>Hexapoda</taxon>
        <taxon>Insecta</taxon>
        <taxon>Pterygota</taxon>
        <taxon>Neoptera</taxon>
        <taxon>Endopterygota</taxon>
        <taxon>Diptera</taxon>
        <taxon>Brachycera</taxon>
        <taxon>Muscomorpha</taxon>
        <taxon>Ephydroidea</taxon>
        <taxon>Drosophilidae</taxon>
        <taxon>Scaptodrosophila</taxon>
    </lineage>
</organism>
<sequence>MLSTRSLKPLLIGSVRLTNTTQTLQQDFLTNMPLGQGVGVHSFGRIIKEKMSLELVSTTKCFEGEQRVYKHRSKELDCDMTFGAYLPPVAVEDKTACPVLYFLSGLTCTHENFIQKSGFQQFAAKYGIIIVNPDTSPRGVELPGQDDAYDFGSGAGFYVDATEAPWSKHYKMYSYVTQELVELINSNLPTLSSKKGIFGHSMGGHGALICALKNPGLYQSVSAFAPIANPTECPWGKKALAGYLGADTAKWASWDATSLVSQYAGTPQELFIDQGTADNFLVAKQLLPENLLNAASSNDHIQTVYKQREGYDHGYFYIATFVGEHIAYHAKLLNA</sequence>
<dbReference type="AlphaFoldDB" id="A0A6J2TCJ6"/>
<reference evidence="10" key="1">
    <citation type="submission" date="2025-08" db="UniProtKB">
        <authorList>
            <consortium name="RefSeq"/>
        </authorList>
    </citation>
    <scope>IDENTIFICATION</scope>
    <source>
        <strain evidence="10">11010-0011.00</strain>
        <tissue evidence="10">Whole body</tissue>
    </source>
</reference>
<comment type="subcellular location">
    <subcellularLocation>
        <location evidence="8">Cytoplasm</location>
    </subcellularLocation>
</comment>
<dbReference type="SUPFAM" id="SSF53474">
    <property type="entry name" value="alpha/beta-Hydrolases"/>
    <property type="match status" value="1"/>
</dbReference>
<dbReference type="Gene3D" id="3.40.50.1820">
    <property type="entry name" value="alpha/beta hydrolase"/>
    <property type="match status" value="1"/>
</dbReference>
<name>A0A6J2TCJ6_DROLE</name>
<dbReference type="EC" id="3.1.2.12" evidence="3 8"/>
<evidence type="ECO:0000313" key="10">
    <source>
        <dbReference type="RefSeq" id="XP_030373734.1"/>
    </source>
</evidence>
<dbReference type="Pfam" id="PF00756">
    <property type="entry name" value="Esterase"/>
    <property type="match status" value="1"/>
</dbReference>
<dbReference type="NCBIfam" id="TIGR02821">
    <property type="entry name" value="fghA_ester_D"/>
    <property type="match status" value="1"/>
</dbReference>
<dbReference type="RefSeq" id="XP_030373734.1">
    <property type="nucleotide sequence ID" value="XM_030517874.1"/>
</dbReference>
<dbReference type="InterPro" id="IPR014186">
    <property type="entry name" value="S-formylglutathione_hydrol"/>
</dbReference>
<comment type="similarity">
    <text evidence="2 8">Belongs to the esterase D family.</text>
</comment>
<dbReference type="GO" id="GO:0005829">
    <property type="term" value="C:cytosol"/>
    <property type="evidence" value="ECO:0007669"/>
    <property type="project" value="TreeGrafter"/>
</dbReference>
<evidence type="ECO:0000256" key="5">
    <source>
        <dbReference type="ARBA" id="ARBA00022487"/>
    </source>
</evidence>
<accession>A0A6J2TCJ6</accession>
<evidence type="ECO:0000256" key="7">
    <source>
        <dbReference type="PIRSR" id="PIRSR614186-1"/>
    </source>
</evidence>
<keyword evidence="9" id="KW-1185">Reference proteome</keyword>
<dbReference type="OrthoDB" id="420518at2759"/>
<comment type="catalytic activity">
    <reaction evidence="8">
        <text>S-formylglutathione + H2O = formate + glutathione + H(+)</text>
        <dbReference type="Rhea" id="RHEA:14961"/>
        <dbReference type="ChEBI" id="CHEBI:15377"/>
        <dbReference type="ChEBI" id="CHEBI:15378"/>
        <dbReference type="ChEBI" id="CHEBI:15740"/>
        <dbReference type="ChEBI" id="CHEBI:57688"/>
        <dbReference type="ChEBI" id="CHEBI:57925"/>
        <dbReference type="EC" id="3.1.2.12"/>
    </reaction>
</comment>
<protein>
    <recommendedName>
        <fullName evidence="4 8">S-formylglutathione hydrolase</fullName>
        <ecNumber evidence="3 8">3.1.2.12</ecNumber>
    </recommendedName>
</protein>
<evidence type="ECO:0000256" key="2">
    <source>
        <dbReference type="ARBA" id="ARBA00005622"/>
    </source>
</evidence>
<evidence type="ECO:0000256" key="4">
    <source>
        <dbReference type="ARBA" id="ARBA00016774"/>
    </source>
</evidence>
<feature type="active site" description="Charge relay system" evidence="7">
    <location>
        <position position="201"/>
    </location>
</feature>
<dbReference type="GO" id="GO:0018738">
    <property type="term" value="F:S-formylglutathione hydrolase activity"/>
    <property type="evidence" value="ECO:0007669"/>
    <property type="project" value="UniProtKB-EC"/>
</dbReference>
<evidence type="ECO:0000256" key="8">
    <source>
        <dbReference type="RuleBase" id="RU363068"/>
    </source>
</evidence>
<dbReference type="GO" id="GO:0046294">
    <property type="term" value="P:formaldehyde catabolic process"/>
    <property type="evidence" value="ECO:0007669"/>
    <property type="project" value="InterPro"/>
</dbReference>
<gene>
    <name evidence="10" type="primary">LOC115623497</name>
</gene>
<evidence type="ECO:0000256" key="3">
    <source>
        <dbReference type="ARBA" id="ARBA00012479"/>
    </source>
</evidence>
<keyword evidence="8" id="KW-0963">Cytoplasm</keyword>
<dbReference type="PANTHER" id="PTHR10061:SF0">
    <property type="entry name" value="S-FORMYLGLUTATHIONE HYDROLASE"/>
    <property type="match status" value="1"/>
</dbReference>
<dbReference type="GO" id="GO:0052689">
    <property type="term" value="F:carboxylic ester hydrolase activity"/>
    <property type="evidence" value="ECO:0007669"/>
    <property type="project" value="UniProtKB-KW"/>
</dbReference>
<dbReference type="Proteomes" id="UP000504634">
    <property type="component" value="Unplaced"/>
</dbReference>
<dbReference type="GeneID" id="115623497"/>
<dbReference type="PANTHER" id="PTHR10061">
    <property type="entry name" value="S-FORMYLGLUTATHIONE HYDROLASE"/>
    <property type="match status" value="1"/>
</dbReference>
<feature type="active site" description="Charge relay system" evidence="7">
    <location>
        <position position="313"/>
    </location>
</feature>
<keyword evidence="6 8" id="KW-0378">Hydrolase</keyword>
<evidence type="ECO:0000256" key="1">
    <source>
        <dbReference type="ARBA" id="ARBA00002608"/>
    </source>
</evidence>
<dbReference type="FunFam" id="3.40.50.1820:FF:000334">
    <property type="entry name" value="S-formylglutathione hydrolase"/>
    <property type="match status" value="1"/>
</dbReference>
<keyword evidence="5 8" id="KW-0719">Serine esterase</keyword>